<dbReference type="PANTHER" id="PTHR38593">
    <property type="entry name" value="BLR2558 PROTEIN"/>
    <property type="match status" value="1"/>
</dbReference>
<feature type="signal peptide" evidence="2">
    <location>
        <begin position="1"/>
        <end position="27"/>
    </location>
</feature>
<dbReference type="InterPro" id="IPR012347">
    <property type="entry name" value="Ferritin-like"/>
</dbReference>
<evidence type="ECO:0000313" key="5">
    <source>
        <dbReference type="Proteomes" id="UP000184501"/>
    </source>
</evidence>
<dbReference type="InterPro" id="IPR025419">
    <property type="entry name" value="DUF4142"/>
</dbReference>
<dbReference type="PANTHER" id="PTHR38593:SF1">
    <property type="entry name" value="BLR2558 PROTEIN"/>
    <property type="match status" value="1"/>
</dbReference>
<dbReference type="AlphaFoldDB" id="A0A1M4Y9Z8"/>
<dbReference type="EMBL" id="FQVN01000002">
    <property type="protein sequence ID" value="SHF02535.1"/>
    <property type="molecule type" value="Genomic_DNA"/>
</dbReference>
<reference evidence="4 5" key="1">
    <citation type="submission" date="2016-11" db="EMBL/GenBank/DDBJ databases">
        <authorList>
            <person name="Jaros S."/>
            <person name="Januszkiewicz K."/>
            <person name="Wedrychowicz H."/>
        </authorList>
    </citation>
    <scope>NUCLEOTIDE SEQUENCE [LARGE SCALE GENOMIC DNA]</scope>
    <source>
        <strain evidence="4 5">DSM 44523</strain>
    </source>
</reference>
<accession>A0A1M4Y9Z8</accession>
<dbReference type="Proteomes" id="UP000184501">
    <property type="component" value="Unassembled WGS sequence"/>
</dbReference>
<keyword evidence="1" id="KW-0472">Membrane</keyword>
<feature type="chain" id="PRO_5013290835" evidence="2">
    <location>
        <begin position="28"/>
        <end position="225"/>
    </location>
</feature>
<keyword evidence="5" id="KW-1185">Reference proteome</keyword>
<evidence type="ECO:0000256" key="2">
    <source>
        <dbReference type="SAM" id="SignalP"/>
    </source>
</evidence>
<proteinExistence type="predicted"/>
<gene>
    <name evidence="4" type="ORF">SAMN05444320_102290</name>
</gene>
<evidence type="ECO:0000313" key="4">
    <source>
        <dbReference type="EMBL" id="SHF02535.1"/>
    </source>
</evidence>
<evidence type="ECO:0000256" key="1">
    <source>
        <dbReference type="SAM" id="Phobius"/>
    </source>
</evidence>
<keyword evidence="2" id="KW-0732">Signal</keyword>
<dbReference type="Gene3D" id="1.20.1260.10">
    <property type="match status" value="1"/>
</dbReference>
<dbReference type="STRING" id="2017.SAMN05444320_102290"/>
<dbReference type="Pfam" id="PF13628">
    <property type="entry name" value="DUF4142"/>
    <property type="match status" value="1"/>
</dbReference>
<keyword evidence="1" id="KW-1133">Transmembrane helix</keyword>
<feature type="transmembrane region" description="Helical" evidence="1">
    <location>
        <begin position="192"/>
        <end position="213"/>
    </location>
</feature>
<organism evidence="4 5">
    <name type="scientific">Streptoalloteichus hindustanus</name>
    <dbReference type="NCBI Taxonomy" id="2017"/>
    <lineage>
        <taxon>Bacteria</taxon>
        <taxon>Bacillati</taxon>
        <taxon>Actinomycetota</taxon>
        <taxon>Actinomycetes</taxon>
        <taxon>Pseudonocardiales</taxon>
        <taxon>Pseudonocardiaceae</taxon>
        <taxon>Streptoalloteichus</taxon>
    </lineage>
</organism>
<dbReference type="OrthoDB" id="4567117at2"/>
<keyword evidence="1" id="KW-0812">Transmembrane</keyword>
<name>A0A1M4Y9Z8_STRHI</name>
<feature type="domain" description="DUF4142" evidence="3">
    <location>
        <begin position="34"/>
        <end position="165"/>
    </location>
</feature>
<evidence type="ECO:0000259" key="3">
    <source>
        <dbReference type="Pfam" id="PF13628"/>
    </source>
</evidence>
<sequence>MLTLPRLGRLVSAVVIALAASAGVAQADPGVSEQDRQFLQQAHQANLAEIDAGRLARSRGSRPLVRDLGARFEEDHTRLDEALTQTAVALGVALPDAPDADQKATHERLQNATAEEFDALFVRTQTEAHTKAMRLGETELAQGSSPEARKVAADAAPVVKAHHDALLGAAGEVGAPTTINAGSAGLAAGSAWQGPGVVLLAVGLLLVVAGVVLRRGFSRRDRVVR</sequence>
<protein>
    <submittedName>
        <fullName evidence="4">Predicted outer membrane protein</fullName>
    </submittedName>
</protein>
<dbReference type="RefSeq" id="WP_073480562.1">
    <property type="nucleotide sequence ID" value="NZ_FQVN01000002.1"/>
</dbReference>